<dbReference type="NCBIfam" id="TIGR04056">
    <property type="entry name" value="OMP_RagA_SusC"/>
    <property type="match status" value="1"/>
</dbReference>
<accession>A0A3N4Q178</accession>
<dbReference type="Pfam" id="PF07715">
    <property type="entry name" value="Plug"/>
    <property type="match status" value="1"/>
</dbReference>
<evidence type="ECO:0000256" key="6">
    <source>
        <dbReference type="ARBA" id="ARBA00023237"/>
    </source>
</evidence>
<keyword evidence="3 7" id="KW-1134">Transmembrane beta strand</keyword>
<dbReference type="Gene3D" id="2.170.130.10">
    <property type="entry name" value="TonB-dependent receptor, plug domain"/>
    <property type="match status" value="1"/>
</dbReference>
<dbReference type="NCBIfam" id="TIGR04057">
    <property type="entry name" value="SusC_RagA_signa"/>
    <property type="match status" value="1"/>
</dbReference>
<sequence>MKKNWLGGSLCLHRWPVHKMLLAMKWTFVFTVLLCLNASASLHSQDTKVSLDLKGVGFKKALEMLGKKGNVRFMYTEEMLPGTASVHLSFKETPVLDAVKILLSNTGLQYKVMNGDLIILSSGAVVVQDKRIKGRVTDEKGAPIPGVTIRVMGGSGGTTTGIDGSFELSAPENAILLFQAIGFVKYEARISDVSKWDIVLKEDTKGLNEVVVVGYGTQKRTSITGAVASVSGKEIESIPTSSLSNALAGRLPGAQIINNSGFVGANSNITIRGVGSPNGGFPLVVIDGIVSTRADFDVLDPNEVETVSILKDAATAAIYGSRSSDGVILVTTKTGKLGVPSFNFKSFLTTSRTTRPLQSYSATDELTHKNNQHLNLGRPGNVPYGAAAFDYYKNRSYNLMDMIWQNPLSQQHNLSVNGGTEQIRYFMMAGFNKATGSFRNTAYDRYNFRAKVDAKINEYLNIGVNVSGYRRTGDRFYWPYDLEESLTLADFYRATFNASRLSPFYMKADGTPAGREDADAFPVLNGGFHIPELLFNGGYRKVVYNNFNGILKIDLKIPHVPGLSASVTGNYNVDTRNAKAFVKHNKAYFIQYKTAGSGLANYEPAPLDFTKMNIHNLSASYENVQEYANFDNSYQFNWFLNYARKFGQHSVDANLVYEQAEGRTKNFGGTASELLSSNVDQILAASSDAQRRSFGGGEGAYARISWIGRLHYEFDEKYIAEFSFRRDGSYIFAPGKRFGFFPSVSAAWRISREQFFHVPFVDELKLRGSYGSTGNDNIIAFQWQNNYWIQPNGLGNYVFGTNLNTGLRPKVLPNPDVTWEKAATYNIGADFSLFQGKLTGEIDYFNRKVTDILTERVRTVPGTLGALLPFENYASKDVKGFEASLQYRGRKGEVDFSIGANIGYAKDRWLIRDEAAAISGTWRSVIGHPDNRIFGFVSEGIMRDQAKVDKLAAQGFTQFGRKPVIGTILYKDIRGANFSEGPDGKVDYNDRAFLSDNAIPRINFGVNLGVSWKGISVDALFQGVGAYDKIIMTNNTKDTDDTNRNGGVFQVDRPYFEIWKDAWSVDNPNGKYPKILDWGYEEAGMAPSNFWIRNGSYLRLRNLNVAYSIPRHIVKRIGMRNLQVFFTGNNLFVMSKFKETDPEQEQLDSYPIMKSYTGGINLNF</sequence>
<comment type="caution">
    <text evidence="9">The sequence shown here is derived from an EMBL/GenBank/DDBJ whole genome shotgun (WGS) entry which is preliminary data.</text>
</comment>
<evidence type="ECO:0000313" key="9">
    <source>
        <dbReference type="EMBL" id="RPE09710.1"/>
    </source>
</evidence>
<comment type="similarity">
    <text evidence="7">Belongs to the TonB-dependent receptor family.</text>
</comment>
<protein>
    <submittedName>
        <fullName evidence="9">SusC/RagA family TonB-linked outer membrane protein</fullName>
    </submittedName>
</protein>
<keyword evidence="4 7" id="KW-0812">Transmembrane</keyword>
<reference evidence="9 10" key="1">
    <citation type="submission" date="2018-11" db="EMBL/GenBank/DDBJ databases">
        <title>Chitinophaga lutea sp.nov., isolate from arsenic contaminated soil.</title>
        <authorList>
            <person name="Zong Y."/>
        </authorList>
    </citation>
    <scope>NUCLEOTIDE SEQUENCE [LARGE SCALE GENOMIC DNA]</scope>
    <source>
        <strain evidence="9 10">ZY74</strain>
    </source>
</reference>
<keyword evidence="2 7" id="KW-0813">Transport</keyword>
<comment type="subcellular location">
    <subcellularLocation>
        <location evidence="1 7">Cell outer membrane</location>
        <topology evidence="1 7">Multi-pass membrane protein</topology>
    </subcellularLocation>
</comment>
<dbReference type="GO" id="GO:0009279">
    <property type="term" value="C:cell outer membrane"/>
    <property type="evidence" value="ECO:0007669"/>
    <property type="project" value="UniProtKB-SubCell"/>
</dbReference>
<dbReference type="PROSITE" id="PS52016">
    <property type="entry name" value="TONB_DEPENDENT_REC_3"/>
    <property type="match status" value="1"/>
</dbReference>
<dbReference type="AlphaFoldDB" id="A0A3N4Q178"/>
<evidence type="ECO:0000256" key="7">
    <source>
        <dbReference type="PROSITE-ProRule" id="PRU01360"/>
    </source>
</evidence>
<evidence type="ECO:0000256" key="5">
    <source>
        <dbReference type="ARBA" id="ARBA00023136"/>
    </source>
</evidence>
<organism evidence="9 10">
    <name type="scientific">Chitinophaga lutea</name>
    <dbReference type="NCBI Taxonomy" id="2488634"/>
    <lineage>
        <taxon>Bacteria</taxon>
        <taxon>Pseudomonadati</taxon>
        <taxon>Bacteroidota</taxon>
        <taxon>Chitinophagia</taxon>
        <taxon>Chitinophagales</taxon>
        <taxon>Chitinophagaceae</taxon>
        <taxon>Chitinophaga</taxon>
    </lineage>
</organism>
<dbReference type="InterPro" id="IPR023996">
    <property type="entry name" value="TonB-dep_OMP_SusC/RagA"/>
</dbReference>
<dbReference type="InterPro" id="IPR039426">
    <property type="entry name" value="TonB-dep_rcpt-like"/>
</dbReference>
<gene>
    <name evidence="9" type="ORF">EGT74_22315</name>
</gene>
<evidence type="ECO:0000313" key="10">
    <source>
        <dbReference type="Proteomes" id="UP000278351"/>
    </source>
</evidence>
<name>A0A3N4Q178_9BACT</name>
<dbReference type="Proteomes" id="UP000278351">
    <property type="component" value="Unassembled WGS sequence"/>
</dbReference>
<evidence type="ECO:0000256" key="1">
    <source>
        <dbReference type="ARBA" id="ARBA00004571"/>
    </source>
</evidence>
<dbReference type="InterPro" id="IPR008969">
    <property type="entry name" value="CarboxyPept-like_regulatory"/>
</dbReference>
<evidence type="ECO:0000256" key="2">
    <source>
        <dbReference type="ARBA" id="ARBA00022448"/>
    </source>
</evidence>
<dbReference type="EMBL" id="RPDH01000002">
    <property type="protein sequence ID" value="RPE09710.1"/>
    <property type="molecule type" value="Genomic_DNA"/>
</dbReference>
<keyword evidence="5 7" id="KW-0472">Membrane</keyword>
<evidence type="ECO:0000259" key="8">
    <source>
        <dbReference type="Pfam" id="PF07715"/>
    </source>
</evidence>
<keyword evidence="6 7" id="KW-0998">Cell outer membrane</keyword>
<evidence type="ECO:0000256" key="3">
    <source>
        <dbReference type="ARBA" id="ARBA00022452"/>
    </source>
</evidence>
<keyword evidence="10" id="KW-1185">Reference proteome</keyword>
<dbReference type="InterPro" id="IPR037066">
    <property type="entry name" value="Plug_dom_sf"/>
</dbReference>
<evidence type="ECO:0000256" key="4">
    <source>
        <dbReference type="ARBA" id="ARBA00022692"/>
    </source>
</evidence>
<proteinExistence type="inferred from homology"/>
<dbReference type="Pfam" id="PF13715">
    <property type="entry name" value="CarbopepD_reg_2"/>
    <property type="match status" value="1"/>
</dbReference>
<dbReference type="InterPro" id="IPR023997">
    <property type="entry name" value="TonB-dep_OMP_SusC/RagA_CS"/>
</dbReference>
<dbReference type="SUPFAM" id="SSF49464">
    <property type="entry name" value="Carboxypeptidase regulatory domain-like"/>
    <property type="match status" value="1"/>
</dbReference>
<dbReference type="Gene3D" id="2.60.40.1120">
    <property type="entry name" value="Carboxypeptidase-like, regulatory domain"/>
    <property type="match status" value="1"/>
</dbReference>
<dbReference type="SUPFAM" id="SSF56935">
    <property type="entry name" value="Porins"/>
    <property type="match status" value="1"/>
</dbReference>
<dbReference type="InterPro" id="IPR036942">
    <property type="entry name" value="Beta-barrel_TonB_sf"/>
</dbReference>
<dbReference type="InterPro" id="IPR012910">
    <property type="entry name" value="Plug_dom"/>
</dbReference>
<feature type="domain" description="TonB-dependent receptor plug" evidence="8">
    <location>
        <begin position="222"/>
        <end position="327"/>
    </location>
</feature>
<dbReference type="Gene3D" id="2.40.170.20">
    <property type="entry name" value="TonB-dependent receptor, beta-barrel domain"/>
    <property type="match status" value="1"/>
</dbReference>